<feature type="domain" description="PTS EIIA type-2" evidence="1">
    <location>
        <begin position="7"/>
        <end position="151"/>
    </location>
</feature>
<dbReference type="Proteomes" id="UP000535511">
    <property type="component" value="Unassembled WGS sequence"/>
</dbReference>
<protein>
    <submittedName>
        <fullName evidence="2">PTS system fructose-specific IIC component</fullName>
    </submittedName>
</protein>
<evidence type="ECO:0000313" key="3">
    <source>
        <dbReference type="Proteomes" id="UP000535511"/>
    </source>
</evidence>
<proteinExistence type="predicted"/>
<dbReference type="InterPro" id="IPR051541">
    <property type="entry name" value="PTS_SugarTrans_NitroReg"/>
</dbReference>
<gene>
    <name evidence="2" type="ORF">BJZ21_003672</name>
</gene>
<dbReference type="CDD" id="cd00211">
    <property type="entry name" value="PTS_IIA_fru"/>
    <property type="match status" value="1"/>
</dbReference>
<dbReference type="PROSITE" id="PS51094">
    <property type="entry name" value="PTS_EIIA_TYPE_2"/>
    <property type="match status" value="1"/>
</dbReference>
<dbReference type="AlphaFoldDB" id="A0A7Y9E9I4"/>
<dbReference type="EMBL" id="JACCBG010000001">
    <property type="protein sequence ID" value="NYD43589.1"/>
    <property type="molecule type" value="Genomic_DNA"/>
</dbReference>
<accession>A0A7Y9E9I4</accession>
<dbReference type="Gene3D" id="3.40.930.10">
    <property type="entry name" value="Mannitol-specific EII, Chain A"/>
    <property type="match status" value="1"/>
</dbReference>
<dbReference type="GO" id="GO:0030295">
    <property type="term" value="F:protein kinase activator activity"/>
    <property type="evidence" value="ECO:0007669"/>
    <property type="project" value="TreeGrafter"/>
</dbReference>
<keyword evidence="3" id="KW-1185">Reference proteome</keyword>
<dbReference type="Pfam" id="PF00359">
    <property type="entry name" value="PTS_EIIA_2"/>
    <property type="match status" value="1"/>
</dbReference>
<comment type="caution">
    <text evidence="2">The sequence shown here is derived from an EMBL/GenBank/DDBJ whole genome shotgun (WGS) entry which is preliminary data.</text>
</comment>
<dbReference type="InterPro" id="IPR002178">
    <property type="entry name" value="PTS_EIIA_type-2_dom"/>
</dbReference>
<dbReference type="PANTHER" id="PTHR47738:SF1">
    <property type="entry name" value="NITROGEN REGULATORY PROTEIN"/>
    <property type="match status" value="1"/>
</dbReference>
<dbReference type="SUPFAM" id="SSF55804">
    <property type="entry name" value="Phoshotransferase/anion transport protein"/>
    <property type="match status" value="1"/>
</dbReference>
<name>A0A7Y9E9I4_9ACTN</name>
<dbReference type="InterPro" id="IPR016152">
    <property type="entry name" value="PTrfase/Anion_transptr"/>
</dbReference>
<dbReference type="PANTHER" id="PTHR47738">
    <property type="entry name" value="PTS SYSTEM FRUCTOSE-LIKE EIIA COMPONENT-RELATED"/>
    <property type="match status" value="1"/>
</dbReference>
<dbReference type="RefSeq" id="WP_179665091.1">
    <property type="nucleotide sequence ID" value="NZ_JACCBG010000001.1"/>
</dbReference>
<organism evidence="2 3">
    <name type="scientific">Nocardioides panaciterrulae</name>
    <dbReference type="NCBI Taxonomy" id="661492"/>
    <lineage>
        <taxon>Bacteria</taxon>
        <taxon>Bacillati</taxon>
        <taxon>Actinomycetota</taxon>
        <taxon>Actinomycetes</taxon>
        <taxon>Propionibacteriales</taxon>
        <taxon>Nocardioidaceae</taxon>
        <taxon>Nocardioides</taxon>
    </lineage>
</organism>
<evidence type="ECO:0000313" key="2">
    <source>
        <dbReference type="EMBL" id="NYD43589.1"/>
    </source>
</evidence>
<sequence length="155" mass="15774">MTSSPAPFTTADLVTLDHPGGQDARDVVASLAARLTDAGRVSDAEAFVEAVMVREALESTVLPGGLALPHARSAAVDTLSVAVARLAAPVSFHDDKPDVDVVLLIAAPEEDPSSYLALLAKIAGACVRTSFRTELRGAGSADEAAGLVTGAIGRI</sequence>
<reference evidence="2 3" key="1">
    <citation type="submission" date="2020-07" db="EMBL/GenBank/DDBJ databases">
        <title>Sequencing the genomes of 1000 actinobacteria strains.</title>
        <authorList>
            <person name="Klenk H.-P."/>
        </authorList>
    </citation>
    <scope>NUCLEOTIDE SEQUENCE [LARGE SCALE GENOMIC DNA]</scope>
    <source>
        <strain evidence="2 3">DSM 21350</strain>
    </source>
</reference>
<evidence type="ECO:0000259" key="1">
    <source>
        <dbReference type="PROSITE" id="PS51094"/>
    </source>
</evidence>